<name>N0BMS4_9EURY</name>
<dbReference type="SUPFAM" id="SSF55021">
    <property type="entry name" value="ACT-like"/>
    <property type="match status" value="1"/>
</dbReference>
<keyword evidence="2" id="KW-1185">Reference proteome</keyword>
<dbReference type="InterPro" id="IPR045865">
    <property type="entry name" value="ACT-like_dom_sf"/>
</dbReference>
<reference evidence="1 2" key="1">
    <citation type="journal article" date="2013" name="Genome Announc.">
        <title>Complete Genome Sequence of the Thermophilic and Facultatively Chemolithoautotrophic Sulfate Reducer Archaeoglobus sulfaticallidus Strain PM70-1T.</title>
        <authorList>
            <person name="Stokke R."/>
            <person name="Hocking W.P."/>
            <person name="Steinsbu B.O."/>
            <person name="Steen I.H."/>
        </authorList>
    </citation>
    <scope>NUCLEOTIDE SEQUENCE [LARGE SCALE GENOMIC DNA]</scope>
    <source>
        <strain evidence="1">PM70-1</strain>
    </source>
</reference>
<dbReference type="HOGENOM" id="CLU_100860_0_0_2"/>
<organism evidence="1 2">
    <name type="scientific">Archaeoglobus sulfaticallidus PM70-1</name>
    <dbReference type="NCBI Taxonomy" id="387631"/>
    <lineage>
        <taxon>Archaea</taxon>
        <taxon>Methanobacteriati</taxon>
        <taxon>Methanobacteriota</taxon>
        <taxon>Archaeoglobi</taxon>
        <taxon>Archaeoglobales</taxon>
        <taxon>Archaeoglobaceae</taxon>
        <taxon>Archaeoglobus</taxon>
    </lineage>
</organism>
<evidence type="ECO:0000313" key="1">
    <source>
        <dbReference type="EMBL" id="AGK61921.1"/>
    </source>
</evidence>
<dbReference type="EMBL" id="CP005290">
    <property type="protein sequence ID" value="AGK61921.1"/>
    <property type="molecule type" value="Genomic_DNA"/>
</dbReference>
<dbReference type="eggNOG" id="arCOG02316">
    <property type="taxonomic scope" value="Archaea"/>
</dbReference>
<dbReference type="KEGG" id="ast:Asulf_01955"/>
<dbReference type="PIRSF" id="PIRSF004897">
    <property type="entry name" value="UCP004897_ACT"/>
    <property type="match status" value="1"/>
</dbReference>
<dbReference type="InterPro" id="IPR014424">
    <property type="entry name" value="UCP004897_ACT"/>
</dbReference>
<evidence type="ECO:0000313" key="2">
    <source>
        <dbReference type="Proteomes" id="UP000013307"/>
    </source>
</evidence>
<accession>N0BMS4</accession>
<dbReference type="AlphaFoldDB" id="N0BMS4"/>
<gene>
    <name evidence="1" type="ORF">Asulf_01955</name>
</gene>
<dbReference type="STRING" id="387631.Asulf_01955"/>
<dbReference type="Proteomes" id="UP000013307">
    <property type="component" value="Chromosome"/>
</dbReference>
<sequence length="185" mass="20634">MAFVIIECKNVISSQIYQTMMWSKIVEKFERYPSQIVVVKEFLRLGISIRDGKAYCGNIELIPAKIAEAINVDRKVVVSAIQNIEGDEELRKVFSSLKPVANIADVARYYGYGVLEIYAESKKIGIVSGITSILTREGISIRYILAEDPELSVESKLTVVTDTKIPGRLVDEFLDVDGVEKVVIS</sequence>
<protein>
    <submittedName>
        <fullName evidence="1">Putative regulator of amino acid metabolism, contains ACT domain</fullName>
    </submittedName>
</protein>
<proteinExistence type="predicted"/>